<dbReference type="AlphaFoldDB" id="A0A2T5JA97"/>
<organism evidence="1 2">
    <name type="scientific">Mucilaginibacter yixingensis</name>
    <dbReference type="NCBI Taxonomy" id="1295612"/>
    <lineage>
        <taxon>Bacteria</taxon>
        <taxon>Pseudomonadati</taxon>
        <taxon>Bacteroidota</taxon>
        <taxon>Sphingobacteriia</taxon>
        <taxon>Sphingobacteriales</taxon>
        <taxon>Sphingobacteriaceae</taxon>
        <taxon>Mucilaginibacter</taxon>
    </lineage>
</organism>
<dbReference type="SUPFAM" id="SSF48371">
    <property type="entry name" value="ARM repeat"/>
    <property type="match status" value="1"/>
</dbReference>
<sequence length="184" mass="21301">MYPDLIKQLSATMGKKKVDKLGLLLAEKDFALNDLIDLTFHADKGIAFRAAWLLENMFLRYPEIILPNISYIVSRIQEVQNPSCKRHYAKIMMHLTSPRAPLAIRQAINDIDLEPAIEQCFDWLIDPHVLVAVKSFASEALFNMRVRYPWIVEELPEQLEYLMRDGTAAIQSKGRRLLSYFEPH</sequence>
<accession>A0A2T5JA97</accession>
<evidence type="ECO:0000313" key="1">
    <source>
        <dbReference type="EMBL" id="PTQ96964.1"/>
    </source>
</evidence>
<dbReference type="InterPro" id="IPR016024">
    <property type="entry name" value="ARM-type_fold"/>
</dbReference>
<dbReference type="EMBL" id="QAOQ01000004">
    <property type="protein sequence ID" value="PTQ96964.1"/>
    <property type="molecule type" value="Genomic_DNA"/>
</dbReference>
<proteinExistence type="predicted"/>
<gene>
    <name evidence="1" type="ORF">C8P68_104458</name>
</gene>
<keyword evidence="2" id="KW-1185">Reference proteome</keyword>
<dbReference type="Proteomes" id="UP000244168">
    <property type="component" value="Unassembled WGS sequence"/>
</dbReference>
<protein>
    <recommendedName>
        <fullName evidence="3">DNA alkylation repair enzyme</fullName>
    </recommendedName>
</protein>
<dbReference type="OrthoDB" id="979487at2"/>
<name>A0A2T5JA97_9SPHI</name>
<evidence type="ECO:0008006" key="3">
    <source>
        <dbReference type="Google" id="ProtNLM"/>
    </source>
</evidence>
<comment type="caution">
    <text evidence="1">The sequence shown here is derived from an EMBL/GenBank/DDBJ whole genome shotgun (WGS) entry which is preliminary data.</text>
</comment>
<dbReference type="RefSeq" id="WP_146166545.1">
    <property type="nucleotide sequence ID" value="NZ_CP160205.1"/>
</dbReference>
<evidence type="ECO:0000313" key="2">
    <source>
        <dbReference type="Proteomes" id="UP000244168"/>
    </source>
</evidence>
<reference evidence="1 2" key="1">
    <citation type="submission" date="2018-04" db="EMBL/GenBank/DDBJ databases">
        <title>Genomic Encyclopedia of Archaeal and Bacterial Type Strains, Phase II (KMG-II): from individual species to whole genera.</title>
        <authorList>
            <person name="Goeker M."/>
        </authorList>
    </citation>
    <scope>NUCLEOTIDE SEQUENCE [LARGE SCALE GENOMIC DNA]</scope>
    <source>
        <strain evidence="1 2">DSM 26809</strain>
    </source>
</reference>